<keyword evidence="4" id="KW-0479">Metal-binding</keyword>
<keyword evidence="9" id="KW-1015">Disulfide bond</keyword>
<evidence type="ECO:0000256" key="10">
    <source>
        <dbReference type="SAM" id="SignalP"/>
    </source>
</evidence>
<evidence type="ECO:0000259" key="11">
    <source>
        <dbReference type="Pfam" id="PF05572"/>
    </source>
</evidence>
<evidence type="ECO:0000256" key="9">
    <source>
        <dbReference type="ARBA" id="ARBA00023157"/>
    </source>
</evidence>
<keyword evidence="8" id="KW-0482">Metalloprotease</keyword>
<dbReference type="PANTHER" id="PTHR47466:SF1">
    <property type="entry name" value="METALLOPROTEASE MEP1 (AFU_ORTHOLOGUE AFUA_1G07730)-RELATED"/>
    <property type="match status" value="1"/>
</dbReference>
<feature type="domain" description="Peptidase M43 pregnancy-associated plasma-A" evidence="11">
    <location>
        <begin position="216"/>
        <end position="295"/>
    </location>
</feature>
<keyword evidence="13" id="KW-1185">Reference proteome</keyword>
<dbReference type="OrthoDB" id="536211at2759"/>
<sequence length="303" mass="33354">MPLALTTRILALGSALALASPASRASERSAPCLNDVAGTISSDSFEPIQRRGGHIRRAVNETSITELDVYFHIASSQADADLITDDIVAAQFSVLQESFAEQDIHLTLVSTDRVVDDLTAARFFAQDPDTGVWTDYNEQYLAYVKSTRKGGYDALNLYFYTTYLPGATGYCTWPLETTVTEGSDVFYRDSCQLSARTMPGLPVERQFDGWNMGHMAVHETGHWLGLNHTFTGGCSGDGDFVSDTPAHALIYDCPTGSDTCPTVPGLDPIHNFMGYTNDTCTSEFTPGQKDRMLNTFYNFRRRS</sequence>
<protein>
    <recommendedName>
        <fullName evidence="11">Peptidase M43 pregnancy-associated plasma-A domain-containing protein</fullName>
    </recommendedName>
</protein>
<evidence type="ECO:0000313" key="13">
    <source>
        <dbReference type="Proteomes" id="UP001140453"/>
    </source>
</evidence>
<dbReference type="AlphaFoldDB" id="A0A9W8YS21"/>
<dbReference type="SUPFAM" id="SSF55486">
    <property type="entry name" value="Metalloproteases ('zincins'), catalytic domain"/>
    <property type="match status" value="1"/>
</dbReference>
<dbReference type="Proteomes" id="UP001140453">
    <property type="component" value="Unassembled WGS sequence"/>
</dbReference>
<evidence type="ECO:0000256" key="5">
    <source>
        <dbReference type="ARBA" id="ARBA00022729"/>
    </source>
</evidence>
<reference evidence="12" key="1">
    <citation type="submission" date="2022-10" db="EMBL/GenBank/DDBJ databases">
        <title>Tapping the CABI collections for fungal endophytes: first genome assemblies for Collariella, Neodidymelliopsis, Ascochyta clinopodiicola, Didymella pomorum, Didymosphaeria variabile, Neocosmospora piperis and Neocucurbitaria cava.</title>
        <authorList>
            <person name="Hill R."/>
        </authorList>
    </citation>
    <scope>NUCLEOTIDE SEQUENCE</scope>
    <source>
        <strain evidence="12">IMI 355082</strain>
    </source>
</reference>
<comment type="caution">
    <text evidence="12">The sequence shown here is derived from an EMBL/GenBank/DDBJ whole genome shotgun (WGS) entry which is preliminary data.</text>
</comment>
<comment type="function">
    <text evidence="1">Secreted metalloproteinase that allows assimilation of proteinaceous substrates.</text>
</comment>
<organism evidence="12 13">
    <name type="scientific">Gnomoniopsis smithogilvyi</name>
    <dbReference type="NCBI Taxonomy" id="1191159"/>
    <lineage>
        <taxon>Eukaryota</taxon>
        <taxon>Fungi</taxon>
        <taxon>Dikarya</taxon>
        <taxon>Ascomycota</taxon>
        <taxon>Pezizomycotina</taxon>
        <taxon>Sordariomycetes</taxon>
        <taxon>Sordariomycetidae</taxon>
        <taxon>Diaporthales</taxon>
        <taxon>Gnomoniaceae</taxon>
        <taxon>Gnomoniopsis</taxon>
    </lineage>
</organism>
<dbReference type="PANTHER" id="PTHR47466">
    <property type="match status" value="1"/>
</dbReference>
<evidence type="ECO:0000256" key="3">
    <source>
        <dbReference type="ARBA" id="ARBA00022670"/>
    </source>
</evidence>
<dbReference type="Gene3D" id="3.40.390.10">
    <property type="entry name" value="Collagenase (Catalytic Domain)"/>
    <property type="match status" value="1"/>
</dbReference>
<evidence type="ECO:0000313" key="12">
    <source>
        <dbReference type="EMBL" id="KAJ4391149.1"/>
    </source>
</evidence>
<name>A0A9W8YS21_9PEZI</name>
<keyword evidence="6" id="KW-0378">Hydrolase</keyword>
<proteinExistence type="inferred from homology"/>
<dbReference type="GO" id="GO:0006508">
    <property type="term" value="P:proteolysis"/>
    <property type="evidence" value="ECO:0007669"/>
    <property type="project" value="UniProtKB-KW"/>
</dbReference>
<keyword evidence="7" id="KW-0862">Zinc</keyword>
<evidence type="ECO:0000256" key="6">
    <source>
        <dbReference type="ARBA" id="ARBA00022801"/>
    </source>
</evidence>
<keyword evidence="5 10" id="KW-0732">Signal</keyword>
<dbReference type="EMBL" id="JAPEVB010000003">
    <property type="protein sequence ID" value="KAJ4391149.1"/>
    <property type="molecule type" value="Genomic_DNA"/>
</dbReference>
<accession>A0A9W8YS21</accession>
<dbReference type="GO" id="GO:0008237">
    <property type="term" value="F:metallopeptidase activity"/>
    <property type="evidence" value="ECO:0007669"/>
    <property type="project" value="UniProtKB-KW"/>
</dbReference>
<dbReference type="InterPro" id="IPR008754">
    <property type="entry name" value="Peptidase_M43"/>
</dbReference>
<comment type="similarity">
    <text evidence="2">Belongs to the peptidase M43B family.</text>
</comment>
<dbReference type="CDD" id="cd04275">
    <property type="entry name" value="ZnMc_pappalysin_like"/>
    <property type="match status" value="1"/>
</dbReference>
<evidence type="ECO:0000256" key="2">
    <source>
        <dbReference type="ARBA" id="ARBA00008721"/>
    </source>
</evidence>
<gene>
    <name evidence="12" type="ORF">N0V93_004765</name>
</gene>
<dbReference type="Pfam" id="PF05572">
    <property type="entry name" value="Peptidase_M43"/>
    <property type="match status" value="1"/>
</dbReference>
<evidence type="ECO:0000256" key="4">
    <source>
        <dbReference type="ARBA" id="ARBA00022723"/>
    </source>
</evidence>
<feature type="chain" id="PRO_5040854509" description="Peptidase M43 pregnancy-associated plasma-A domain-containing protein" evidence="10">
    <location>
        <begin position="26"/>
        <end position="303"/>
    </location>
</feature>
<evidence type="ECO:0000256" key="8">
    <source>
        <dbReference type="ARBA" id="ARBA00023049"/>
    </source>
</evidence>
<dbReference type="InterPro" id="IPR024079">
    <property type="entry name" value="MetalloPept_cat_dom_sf"/>
</dbReference>
<feature type="signal peptide" evidence="10">
    <location>
        <begin position="1"/>
        <end position="25"/>
    </location>
</feature>
<dbReference type="GO" id="GO:0046872">
    <property type="term" value="F:metal ion binding"/>
    <property type="evidence" value="ECO:0007669"/>
    <property type="project" value="UniProtKB-KW"/>
</dbReference>
<evidence type="ECO:0000256" key="1">
    <source>
        <dbReference type="ARBA" id="ARBA00003174"/>
    </source>
</evidence>
<keyword evidence="3" id="KW-0645">Protease</keyword>
<evidence type="ECO:0000256" key="7">
    <source>
        <dbReference type="ARBA" id="ARBA00022833"/>
    </source>
</evidence>